<evidence type="ECO:0000256" key="10">
    <source>
        <dbReference type="ARBA" id="ARBA00023310"/>
    </source>
</evidence>
<dbReference type="CDD" id="cd12152">
    <property type="entry name" value="F1-ATPase_delta"/>
    <property type="match status" value="1"/>
</dbReference>
<keyword evidence="6 11" id="KW-0375">Hydrogen ion transport</keyword>
<proteinExistence type="inferred from homology"/>
<dbReference type="FunFam" id="2.60.15.10:FF:000001">
    <property type="entry name" value="ATP synthase epsilon chain"/>
    <property type="match status" value="1"/>
</dbReference>
<keyword evidence="9 11" id="KW-0139">CF(1)</keyword>
<comment type="subcellular location">
    <subcellularLocation>
        <location evidence="2 11">Cell membrane</location>
        <topology evidence="2 11">Peripheral membrane protein</topology>
    </subcellularLocation>
</comment>
<gene>
    <name evidence="11" type="primary">atpC</name>
    <name evidence="14" type="ORF">SAMN06265361_105161</name>
</gene>
<keyword evidence="8 11" id="KW-0472">Membrane</keyword>
<dbReference type="Gene3D" id="2.60.15.10">
    <property type="entry name" value="F0F1 ATP synthase delta/epsilon subunit, N-terminal"/>
    <property type="match status" value="1"/>
</dbReference>
<evidence type="ECO:0000256" key="12">
    <source>
        <dbReference type="RuleBase" id="RU003656"/>
    </source>
</evidence>
<evidence type="ECO:0000313" key="14">
    <source>
        <dbReference type="EMBL" id="SMP26532.1"/>
    </source>
</evidence>
<protein>
    <recommendedName>
        <fullName evidence="11">ATP synthase epsilon chain</fullName>
    </recommendedName>
    <alternativeName>
        <fullName evidence="11">ATP synthase F1 sector epsilon subunit</fullName>
    </alternativeName>
    <alternativeName>
        <fullName evidence="11">F-ATPase epsilon subunit</fullName>
    </alternativeName>
</protein>
<dbReference type="PANTHER" id="PTHR13822">
    <property type="entry name" value="ATP SYNTHASE DELTA/EPSILON CHAIN"/>
    <property type="match status" value="1"/>
</dbReference>
<comment type="subunit">
    <text evidence="11 12">F-type ATPases have 2 components, CF(1) - the catalytic core - and CF(0) - the membrane proton channel. CF(1) has five subunits: alpha(3), beta(3), gamma(1), delta(1), epsilon(1). CF(0) has three main subunits: a, b and c.</text>
</comment>
<dbReference type="GO" id="GO:0045259">
    <property type="term" value="C:proton-transporting ATP synthase complex"/>
    <property type="evidence" value="ECO:0007669"/>
    <property type="project" value="UniProtKB-KW"/>
</dbReference>
<comment type="similarity">
    <text evidence="3 11 12">Belongs to the ATPase epsilon chain family.</text>
</comment>
<sequence>MSKIQLDIVTPEKVVYSEQVEMVITRAANGDVGILPKHAPFVSPLKGDTVRIKKDGSEEVISVSGGFIEVRPDKVTILAKSAGV</sequence>
<dbReference type="SUPFAM" id="SSF51344">
    <property type="entry name" value="Epsilon subunit of F1F0-ATP synthase N-terminal domain"/>
    <property type="match status" value="1"/>
</dbReference>
<evidence type="ECO:0000256" key="6">
    <source>
        <dbReference type="ARBA" id="ARBA00022781"/>
    </source>
</evidence>
<dbReference type="InterPro" id="IPR036771">
    <property type="entry name" value="ATPsynth_dsu/esu_N"/>
</dbReference>
<dbReference type="AlphaFoldDB" id="A0AA45WQK3"/>
<comment type="function">
    <text evidence="1 11">Produces ATP from ADP in the presence of a proton gradient across the membrane.</text>
</comment>
<feature type="domain" description="ATP synthase F1 complex delta/epsilon subunit N-terminal" evidence="13">
    <location>
        <begin position="4"/>
        <end position="82"/>
    </location>
</feature>
<dbReference type="Proteomes" id="UP001157946">
    <property type="component" value="Unassembled WGS sequence"/>
</dbReference>
<keyword evidence="15" id="KW-1185">Reference proteome</keyword>
<keyword evidence="4 11" id="KW-0813">Transport</keyword>
<evidence type="ECO:0000256" key="11">
    <source>
        <dbReference type="HAMAP-Rule" id="MF_00530"/>
    </source>
</evidence>
<evidence type="ECO:0000256" key="2">
    <source>
        <dbReference type="ARBA" id="ARBA00004202"/>
    </source>
</evidence>
<keyword evidence="7 11" id="KW-0406">Ion transport</keyword>
<dbReference type="PANTHER" id="PTHR13822:SF10">
    <property type="entry name" value="ATP SYNTHASE EPSILON CHAIN, CHLOROPLASTIC"/>
    <property type="match status" value="1"/>
</dbReference>
<dbReference type="NCBIfam" id="TIGR01216">
    <property type="entry name" value="ATP_synt_epsi"/>
    <property type="match status" value="1"/>
</dbReference>
<accession>A0AA45WQK3</accession>
<evidence type="ECO:0000259" key="13">
    <source>
        <dbReference type="Pfam" id="PF02823"/>
    </source>
</evidence>
<dbReference type="InterPro" id="IPR020546">
    <property type="entry name" value="ATP_synth_F1_dsu/esu_N"/>
</dbReference>
<keyword evidence="10 11" id="KW-0066">ATP synthesis</keyword>
<evidence type="ECO:0000256" key="4">
    <source>
        <dbReference type="ARBA" id="ARBA00022448"/>
    </source>
</evidence>
<name>A0AA45WQK3_9BACL</name>
<evidence type="ECO:0000256" key="5">
    <source>
        <dbReference type="ARBA" id="ARBA00022475"/>
    </source>
</evidence>
<dbReference type="GO" id="GO:0005886">
    <property type="term" value="C:plasma membrane"/>
    <property type="evidence" value="ECO:0007669"/>
    <property type="project" value="UniProtKB-SubCell"/>
</dbReference>
<reference evidence="14" key="1">
    <citation type="submission" date="2017-05" db="EMBL/GenBank/DDBJ databases">
        <authorList>
            <person name="Varghese N."/>
            <person name="Submissions S."/>
        </authorList>
    </citation>
    <scope>NUCLEOTIDE SEQUENCE</scope>
    <source>
        <strain evidence="14">DSM 45262</strain>
    </source>
</reference>
<evidence type="ECO:0000313" key="15">
    <source>
        <dbReference type="Proteomes" id="UP001157946"/>
    </source>
</evidence>
<dbReference type="InterPro" id="IPR001469">
    <property type="entry name" value="ATP_synth_F1_dsu/esu"/>
</dbReference>
<dbReference type="HAMAP" id="MF_00530">
    <property type="entry name" value="ATP_synth_epsil_bac"/>
    <property type="match status" value="1"/>
</dbReference>
<evidence type="ECO:0000256" key="9">
    <source>
        <dbReference type="ARBA" id="ARBA00023196"/>
    </source>
</evidence>
<evidence type="ECO:0000256" key="3">
    <source>
        <dbReference type="ARBA" id="ARBA00005712"/>
    </source>
</evidence>
<organism evidence="14 15">
    <name type="scientific">Laceyella tengchongensis</name>
    <dbReference type="NCBI Taxonomy" id="574699"/>
    <lineage>
        <taxon>Bacteria</taxon>
        <taxon>Bacillati</taxon>
        <taxon>Bacillota</taxon>
        <taxon>Bacilli</taxon>
        <taxon>Bacillales</taxon>
        <taxon>Thermoactinomycetaceae</taxon>
        <taxon>Laceyella</taxon>
    </lineage>
</organism>
<dbReference type="EMBL" id="FXTU01000005">
    <property type="protein sequence ID" value="SMP26532.1"/>
    <property type="molecule type" value="Genomic_DNA"/>
</dbReference>
<evidence type="ECO:0000256" key="1">
    <source>
        <dbReference type="ARBA" id="ARBA00003543"/>
    </source>
</evidence>
<comment type="caution">
    <text evidence="14">The sequence shown here is derived from an EMBL/GenBank/DDBJ whole genome shotgun (WGS) entry which is preliminary data.</text>
</comment>
<dbReference type="Pfam" id="PF02823">
    <property type="entry name" value="ATP-synt_DE_N"/>
    <property type="match status" value="1"/>
</dbReference>
<keyword evidence="5 11" id="KW-1003">Cell membrane</keyword>
<dbReference type="GO" id="GO:0046933">
    <property type="term" value="F:proton-transporting ATP synthase activity, rotational mechanism"/>
    <property type="evidence" value="ECO:0007669"/>
    <property type="project" value="UniProtKB-UniRule"/>
</dbReference>
<evidence type="ECO:0000256" key="7">
    <source>
        <dbReference type="ARBA" id="ARBA00023065"/>
    </source>
</evidence>
<dbReference type="GO" id="GO:0005524">
    <property type="term" value="F:ATP binding"/>
    <property type="evidence" value="ECO:0007669"/>
    <property type="project" value="UniProtKB-UniRule"/>
</dbReference>
<evidence type="ECO:0000256" key="8">
    <source>
        <dbReference type="ARBA" id="ARBA00023136"/>
    </source>
</evidence>